<feature type="transmembrane region" description="Helical" evidence="1">
    <location>
        <begin position="262"/>
        <end position="286"/>
    </location>
</feature>
<sequence>MTTTKIIWLVIGVFLVAMSLAVVTDEGLSWGTFLGANWKVGEGEENWRQTTALRLRSDLSASIKNAQRICTKDVEKLCENGRYVNGQTDAYTYWTDQHYKRHTYKNWSEVPFGFGNASDNCLRHEYEQYNAGTSRRLIPKCVEWIEESESQFEVILQREKGNDKREMFVLFSTIFATVMSGILGYIFGLFLNDRDDLFSYQNRRANRRVLIYFGIAITLPALFILWASVKLLLLMIGLFAVGRGAQYYVQMREEREYSSLPIMRGFPIVFLAIILLFSVSTTAFQFPTIKFVGLPTVEDSNTPQKLVNKSPKDAEELRKKLEKYSVGTDVDQSNRSFRWEPHLHQSYEIAAVIFDEIAQVTRQYQVDKNQPKLPINQLILSFPSMAKPEHLELISKVLQSDKCKQLLGLEDAHAELFPSSPAPYISIKFTPFNTNKEDQRVTSIDISADTAVLATKEWVNNFLGRYRLCPYTNSISRAAVGLSSVGVPVGGVHVRAEYSKPGYTAHNSIYSVSKAADLVANFWSEVVTLMNSTQEEWATSLLVFPEYDLEFEDFIDVCDSIIEPTVIATQSTDLIGRAWFHPLYDADTIGHSEVIAGHAVPHKMVEGFMKSLSTSSSSSSGVIDGKDILEYDELVRANNKVRHTPHATINILRRNQLLAAAEYEKGLGKKKPKANSVYVNNAIRLSKAFHRDTS</sequence>
<feature type="transmembrane region" description="Helical" evidence="1">
    <location>
        <begin position="211"/>
        <end position="241"/>
    </location>
</feature>
<evidence type="ECO:0000256" key="1">
    <source>
        <dbReference type="SAM" id="Phobius"/>
    </source>
</evidence>
<organism evidence="2 3">
    <name type="scientific">Discostella pseudostelligera</name>
    <dbReference type="NCBI Taxonomy" id="259834"/>
    <lineage>
        <taxon>Eukaryota</taxon>
        <taxon>Sar</taxon>
        <taxon>Stramenopiles</taxon>
        <taxon>Ochrophyta</taxon>
        <taxon>Bacillariophyta</taxon>
        <taxon>Coscinodiscophyceae</taxon>
        <taxon>Thalassiosirophycidae</taxon>
        <taxon>Stephanodiscales</taxon>
        <taxon>Stephanodiscaceae</taxon>
        <taxon>Discostella</taxon>
    </lineage>
</organism>
<feature type="transmembrane region" description="Helical" evidence="1">
    <location>
        <begin position="6"/>
        <end position="24"/>
    </location>
</feature>
<dbReference type="Pfam" id="PF07209">
    <property type="entry name" value="DUF1415"/>
    <property type="match status" value="1"/>
</dbReference>
<feature type="transmembrane region" description="Helical" evidence="1">
    <location>
        <begin position="168"/>
        <end position="191"/>
    </location>
</feature>
<evidence type="ECO:0000313" key="2">
    <source>
        <dbReference type="EMBL" id="KAL3765537.1"/>
    </source>
</evidence>
<keyword evidence="1" id="KW-0472">Membrane</keyword>
<accession>A0ABD3MPF6</accession>
<name>A0ABD3MPF6_9STRA</name>
<dbReference type="EMBL" id="JALLBG020000095">
    <property type="protein sequence ID" value="KAL3765537.1"/>
    <property type="molecule type" value="Genomic_DNA"/>
</dbReference>
<dbReference type="InterPro" id="IPR009858">
    <property type="entry name" value="DUF1415"/>
</dbReference>
<keyword evidence="1" id="KW-1133">Transmembrane helix</keyword>
<dbReference type="AlphaFoldDB" id="A0ABD3MPF6"/>
<reference evidence="2 3" key="1">
    <citation type="submission" date="2024-10" db="EMBL/GenBank/DDBJ databases">
        <title>Updated reference genomes for cyclostephanoid diatoms.</title>
        <authorList>
            <person name="Roberts W.R."/>
            <person name="Alverson A.J."/>
        </authorList>
    </citation>
    <scope>NUCLEOTIDE SEQUENCE [LARGE SCALE GENOMIC DNA]</scope>
    <source>
        <strain evidence="2 3">AJA232-27</strain>
    </source>
</reference>
<proteinExistence type="predicted"/>
<protein>
    <submittedName>
        <fullName evidence="2">Uncharacterized protein</fullName>
    </submittedName>
</protein>
<dbReference type="Proteomes" id="UP001530293">
    <property type="component" value="Unassembled WGS sequence"/>
</dbReference>
<comment type="caution">
    <text evidence="2">The sequence shown here is derived from an EMBL/GenBank/DDBJ whole genome shotgun (WGS) entry which is preliminary data.</text>
</comment>
<evidence type="ECO:0000313" key="3">
    <source>
        <dbReference type="Proteomes" id="UP001530293"/>
    </source>
</evidence>
<keyword evidence="1" id="KW-0812">Transmembrane</keyword>
<gene>
    <name evidence="2" type="ORF">ACHAWU_003078</name>
</gene>
<keyword evidence="3" id="KW-1185">Reference proteome</keyword>